<sequence length="296" mass="32000">MSPRPLPVARSFLPRFGMAAAALAGLAGCAENSPHPLPEGAFLVQDQALSEMSGLEASVRDPGVLWSINDSGSRPRLFRLGRRGEDLGRVAVRGTSWLSDDWETLAMWREGSTDWLLLGDVGDNKQRRPYVNVYAVREPAPGATEATVEWTLRFRYPDGPRDAEGITVDPTSGSLLVLSKRESPQRLYRVPLSARGNEVPVLAEAIAELPPLSAQATGLDITHDGRALVVLTYAAVYVWPRIDGQPWASVLSAPVQRRALPPMSKAEAMATGPEPGVVYVGSERLPTPLLPIRVGP</sequence>
<dbReference type="SUPFAM" id="SSF50956">
    <property type="entry name" value="Thermostable phytase (3-phytase)"/>
    <property type="match status" value="1"/>
</dbReference>
<evidence type="ECO:0000313" key="2">
    <source>
        <dbReference type="EMBL" id="KFN48056.1"/>
    </source>
</evidence>
<evidence type="ECO:0000313" key="3">
    <source>
        <dbReference type="Proteomes" id="UP000029393"/>
    </source>
</evidence>
<evidence type="ECO:0000256" key="1">
    <source>
        <dbReference type="SAM" id="SignalP"/>
    </source>
</evidence>
<keyword evidence="3" id="KW-1185">Reference proteome</keyword>
<dbReference type="eggNOG" id="COG3386">
    <property type="taxonomic scope" value="Bacteria"/>
</dbReference>
<dbReference type="PROSITE" id="PS51257">
    <property type="entry name" value="PROKAR_LIPOPROTEIN"/>
    <property type="match status" value="1"/>
</dbReference>
<reference evidence="2 3" key="1">
    <citation type="submission" date="2013-09" db="EMBL/GenBank/DDBJ databases">
        <title>Genome sequencing of Arenimonas metalli.</title>
        <authorList>
            <person name="Chen F."/>
            <person name="Wang G."/>
        </authorList>
    </citation>
    <scope>NUCLEOTIDE SEQUENCE [LARGE SCALE GENOMIC DNA]</scope>
    <source>
        <strain evidence="2 3">CF5-1</strain>
    </source>
</reference>
<evidence type="ECO:0008006" key="4">
    <source>
        <dbReference type="Google" id="ProtNLM"/>
    </source>
</evidence>
<organism evidence="2 3">
    <name type="scientific">Arenimonas metalli CF5-1</name>
    <dbReference type="NCBI Taxonomy" id="1384056"/>
    <lineage>
        <taxon>Bacteria</taxon>
        <taxon>Pseudomonadati</taxon>
        <taxon>Pseudomonadota</taxon>
        <taxon>Gammaproteobacteria</taxon>
        <taxon>Lysobacterales</taxon>
        <taxon>Lysobacteraceae</taxon>
        <taxon>Arenimonas</taxon>
    </lineage>
</organism>
<gene>
    <name evidence="2" type="ORF">N787_06360</name>
</gene>
<feature type="chain" id="PRO_5001869501" description="Lipoprotein LpqB beta-propeller domain-containing protein" evidence="1">
    <location>
        <begin position="25"/>
        <end position="296"/>
    </location>
</feature>
<dbReference type="OrthoDB" id="9798438at2"/>
<dbReference type="AlphaFoldDB" id="A0A091B8K2"/>
<dbReference type="RefSeq" id="WP_034210046.1">
    <property type="nucleotide sequence ID" value="NZ_AVCK01000003.1"/>
</dbReference>
<proteinExistence type="predicted"/>
<accession>A0A091B8K2</accession>
<dbReference type="Proteomes" id="UP000029393">
    <property type="component" value="Unassembled WGS sequence"/>
</dbReference>
<comment type="caution">
    <text evidence="2">The sequence shown here is derived from an EMBL/GenBank/DDBJ whole genome shotgun (WGS) entry which is preliminary data.</text>
</comment>
<dbReference type="PATRIC" id="fig|1384056.3.peg.147"/>
<keyword evidence="1" id="KW-0732">Signal</keyword>
<dbReference type="STRING" id="1384056.N787_06360"/>
<protein>
    <recommendedName>
        <fullName evidence="4">Lipoprotein LpqB beta-propeller domain-containing protein</fullName>
    </recommendedName>
</protein>
<name>A0A091B8K2_9GAMM</name>
<feature type="signal peptide" evidence="1">
    <location>
        <begin position="1"/>
        <end position="24"/>
    </location>
</feature>
<dbReference type="EMBL" id="AVCK01000003">
    <property type="protein sequence ID" value="KFN48056.1"/>
    <property type="molecule type" value="Genomic_DNA"/>
</dbReference>